<reference evidence="3 4" key="1">
    <citation type="journal article" date="2006" name="Nature">
        <title>Global trends of whole-genome duplications revealed by the ciliate Paramecium tetraurelia.</title>
        <authorList>
            <consortium name="Genoscope"/>
            <person name="Aury J.-M."/>
            <person name="Jaillon O."/>
            <person name="Duret L."/>
            <person name="Noel B."/>
            <person name="Jubin C."/>
            <person name="Porcel B.M."/>
            <person name="Segurens B."/>
            <person name="Daubin V."/>
            <person name="Anthouard V."/>
            <person name="Aiach N."/>
            <person name="Arnaiz O."/>
            <person name="Billaut A."/>
            <person name="Beisson J."/>
            <person name="Blanc I."/>
            <person name="Bouhouche K."/>
            <person name="Camara F."/>
            <person name="Duharcourt S."/>
            <person name="Guigo R."/>
            <person name="Gogendeau D."/>
            <person name="Katinka M."/>
            <person name="Keller A.-M."/>
            <person name="Kissmehl R."/>
            <person name="Klotz C."/>
            <person name="Koll F."/>
            <person name="Le Moue A."/>
            <person name="Lepere C."/>
            <person name="Malinsky S."/>
            <person name="Nowacki M."/>
            <person name="Nowak J.K."/>
            <person name="Plattner H."/>
            <person name="Poulain J."/>
            <person name="Ruiz F."/>
            <person name="Serrano V."/>
            <person name="Zagulski M."/>
            <person name="Dessen P."/>
            <person name="Betermier M."/>
            <person name="Weissenbach J."/>
            <person name="Scarpelli C."/>
            <person name="Schachter V."/>
            <person name="Sperling L."/>
            <person name="Meyer E."/>
            <person name="Cohen J."/>
            <person name="Wincker P."/>
        </authorList>
    </citation>
    <scope>NUCLEOTIDE SEQUENCE [LARGE SCALE GENOMIC DNA]</scope>
    <source>
        <strain evidence="3 4">Stock d4-2</strain>
    </source>
</reference>
<protein>
    <submittedName>
        <fullName evidence="3">Uncharacterized protein</fullName>
    </submittedName>
</protein>
<feature type="compositionally biased region" description="Polar residues" evidence="2">
    <location>
        <begin position="1"/>
        <end position="17"/>
    </location>
</feature>
<sequence length="365" mass="43397">MLVNQSTGSESATTSVQKHQDYEQHLKTTIQQLEEEISGLREQIKMWEEKYEEQERIHNREIVQLKCNLDNSIFEDQRCDENDLQVIQEETEFYQRSLCQSQVTQGKIDTNNLMKILDKIEMDDAIDLQCDQETFIVYKVTKLVEMIQKMELELDDWKRNYWMLEKKLNQILLQQQDKLLKQGSEEIEIEFDFDKKKIITKNQESKSIKHTDEIQVLLDEIKRLKQLNAELIQQQKSMTKQMLEQLIVKQMKSDSKNRCLTQVSEPGVKQQPVIRNNNSQHYKQLNKSPNVEPRNHYFSQYFQAQQHHQQLSMRIQPQCNNLNAYQSNHSYEQPKTSTPTIYATPVMMKYANGSPFNHTNKILQF</sequence>
<feature type="coiled-coil region" evidence="1">
    <location>
        <begin position="140"/>
        <end position="167"/>
    </location>
</feature>
<dbReference type="RefSeq" id="XP_001426520.1">
    <property type="nucleotide sequence ID" value="XM_001426483.1"/>
</dbReference>
<accession>A0BKQ5</accession>
<feature type="coiled-coil region" evidence="1">
    <location>
        <begin position="214"/>
        <end position="244"/>
    </location>
</feature>
<dbReference type="OrthoDB" id="301119at2759"/>
<dbReference type="HOGENOM" id="CLU_759636_0_0_1"/>
<evidence type="ECO:0000256" key="2">
    <source>
        <dbReference type="SAM" id="MobiDB-lite"/>
    </source>
</evidence>
<evidence type="ECO:0000256" key="1">
    <source>
        <dbReference type="SAM" id="Coils"/>
    </source>
</evidence>
<evidence type="ECO:0000313" key="3">
    <source>
        <dbReference type="EMBL" id="CAK59122.1"/>
    </source>
</evidence>
<dbReference type="GeneID" id="5012304"/>
<keyword evidence="4" id="KW-1185">Reference proteome</keyword>
<name>A0BKQ5_PARTE</name>
<dbReference type="InParanoid" id="A0BKQ5"/>
<evidence type="ECO:0000313" key="4">
    <source>
        <dbReference type="Proteomes" id="UP000000600"/>
    </source>
</evidence>
<dbReference type="AlphaFoldDB" id="A0BKQ5"/>
<organism evidence="3 4">
    <name type="scientific">Paramecium tetraurelia</name>
    <dbReference type="NCBI Taxonomy" id="5888"/>
    <lineage>
        <taxon>Eukaryota</taxon>
        <taxon>Sar</taxon>
        <taxon>Alveolata</taxon>
        <taxon>Ciliophora</taxon>
        <taxon>Intramacronucleata</taxon>
        <taxon>Oligohymenophorea</taxon>
        <taxon>Peniculida</taxon>
        <taxon>Parameciidae</taxon>
        <taxon>Paramecium</taxon>
    </lineage>
</organism>
<proteinExistence type="predicted"/>
<dbReference type="Proteomes" id="UP000000600">
    <property type="component" value="Unassembled WGS sequence"/>
</dbReference>
<gene>
    <name evidence="3" type="ORF">GSPATT00029753001</name>
</gene>
<dbReference type="OMA" id="SMRIQPQ"/>
<dbReference type="KEGG" id="ptm:GSPATT00029753001"/>
<keyword evidence="1" id="KW-0175">Coiled coil</keyword>
<feature type="region of interest" description="Disordered" evidence="2">
    <location>
        <begin position="1"/>
        <end position="21"/>
    </location>
</feature>
<dbReference type="EMBL" id="CT868000">
    <property type="protein sequence ID" value="CAK59122.1"/>
    <property type="molecule type" value="Genomic_DNA"/>
</dbReference>